<comment type="caution">
    <text evidence="2">The sequence shown here is derived from an EMBL/GenBank/DDBJ whole genome shotgun (WGS) entry which is preliminary data.</text>
</comment>
<evidence type="ECO:0000256" key="1">
    <source>
        <dbReference type="SAM" id="MobiDB-lite"/>
    </source>
</evidence>
<dbReference type="OrthoDB" id="10668168at2759"/>
<dbReference type="AlphaFoldDB" id="A0A6A4XG24"/>
<accession>A0A6A4XG24</accession>
<keyword evidence="3" id="KW-1185">Reference proteome</keyword>
<sequence length="561" mass="59011">MPSAAAVAAAPAGASSPSVSSTTLEQLREFESVLEAVSTRAEATGSGHEAALELETLVASDLLGITPESSPAPASSSGGSQFVYPPAVPEPGPPDDESSRGSSSSSYLVGQPAAAAAPLVTPSYTPDASPSLPSVASTSSGVSGSPLVSKPKPKPLPQKLKTAVTAQKPKPLVTPTLVKPSPVKQELEDDQTRQRIAAILQQYQQDLACNPTPTPAPRNRKNPPVYTSRGGGEGTSKSKKKSPNKKVETVVGSSSSSLTVEDDPPAKASTSPETEQTTVPVRVVRLVTSAGHPHLLQTLSARPGQQPLIGQPPAALLPPFHTLKSPQQEQQLSQPTHQEEEEKERKLTEDEQQMLVNVNVKLSDREEASESQQSENTWCTAPRRRRTPTASGPSWRKEPELPELPLESRAAGGGAELAVETAWRPGPLGASSKRLLASGPLRTISNRQQLLTTKLGAVLNVAAPPRKQAPAPRAETKASVPVVTAVKLNMPWTPPGSPGRLVTDLASLTNPDSPRVFLSRLRDDVITPPPPTVARGAPARLEPLSAGGRARPRRRSRRASS</sequence>
<feature type="compositionally biased region" description="Polar residues" evidence="1">
    <location>
        <begin position="370"/>
        <end position="379"/>
    </location>
</feature>
<feature type="compositionally biased region" description="Polar residues" evidence="1">
    <location>
        <begin position="324"/>
        <end position="336"/>
    </location>
</feature>
<feature type="compositionally biased region" description="Basic and acidic residues" evidence="1">
    <location>
        <begin position="337"/>
        <end position="349"/>
    </location>
</feature>
<dbReference type="Proteomes" id="UP000440578">
    <property type="component" value="Unassembled WGS sequence"/>
</dbReference>
<organism evidence="2 3">
    <name type="scientific">Amphibalanus amphitrite</name>
    <name type="common">Striped barnacle</name>
    <name type="synonym">Balanus amphitrite</name>
    <dbReference type="NCBI Taxonomy" id="1232801"/>
    <lineage>
        <taxon>Eukaryota</taxon>
        <taxon>Metazoa</taxon>
        <taxon>Ecdysozoa</taxon>
        <taxon>Arthropoda</taxon>
        <taxon>Crustacea</taxon>
        <taxon>Multicrustacea</taxon>
        <taxon>Cirripedia</taxon>
        <taxon>Thoracica</taxon>
        <taxon>Thoracicalcarea</taxon>
        <taxon>Balanomorpha</taxon>
        <taxon>Balanoidea</taxon>
        <taxon>Balanidae</taxon>
        <taxon>Amphibalaninae</taxon>
        <taxon>Amphibalanus</taxon>
    </lineage>
</organism>
<feature type="region of interest" description="Disordered" evidence="1">
    <location>
        <begin position="1"/>
        <end position="23"/>
    </location>
</feature>
<feature type="compositionally biased region" description="Low complexity" evidence="1">
    <location>
        <begin position="128"/>
        <end position="150"/>
    </location>
</feature>
<feature type="region of interest" description="Disordered" evidence="1">
    <location>
        <begin position="521"/>
        <end position="561"/>
    </location>
</feature>
<proteinExistence type="predicted"/>
<feature type="region of interest" description="Disordered" evidence="1">
    <location>
        <begin position="296"/>
        <end position="406"/>
    </location>
</feature>
<name>A0A6A4XG24_AMPAM</name>
<feature type="compositionally biased region" description="Low complexity" evidence="1">
    <location>
        <begin position="1"/>
        <end position="21"/>
    </location>
</feature>
<evidence type="ECO:0000313" key="2">
    <source>
        <dbReference type="EMBL" id="KAF0314318.1"/>
    </source>
</evidence>
<protein>
    <submittedName>
        <fullName evidence="2">Uncharacterized protein</fullName>
    </submittedName>
</protein>
<evidence type="ECO:0000313" key="3">
    <source>
        <dbReference type="Proteomes" id="UP000440578"/>
    </source>
</evidence>
<feature type="compositionally biased region" description="Basic residues" evidence="1">
    <location>
        <begin position="550"/>
        <end position="561"/>
    </location>
</feature>
<dbReference type="EMBL" id="VIIS01000031">
    <property type="protein sequence ID" value="KAF0314318.1"/>
    <property type="molecule type" value="Genomic_DNA"/>
</dbReference>
<gene>
    <name evidence="2" type="ORF">FJT64_015198</name>
</gene>
<feature type="region of interest" description="Disordered" evidence="1">
    <location>
        <begin position="65"/>
        <end position="283"/>
    </location>
</feature>
<feature type="compositionally biased region" description="Low complexity" evidence="1">
    <location>
        <begin position="69"/>
        <end position="80"/>
    </location>
</feature>
<reference evidence="2 3" key="1">
    <citation type="submission" date="2019-07" db="EMBL/GenBank/DDBJ databases">
        <title>Draft genome assembly of a fouling barnacle, Amphibalanus amphitrite (Darwin, 1854): The first reference genome for Thecostraca.</title>
        <authorList>
            <person name="Kim W."/>
        </authorList>
    </citation>
    <scope>NUCLEOTIDE SEQUENCE [LARGE SCALE GENOMIC DNA]</scope>
    <source>
        <strain evidence="2">SNU_AA5</strain>
        <tissue evidence="2">Soma without cirri and trophi</tissue>
    </source>
</reference>